<keyword evidence="2" id="KW-1185">Reference proteome</keyword>
<reference evidence="1 2" key="1">
    <citation type="submission" date="2016-10" db="EMBL/GenBank/DDBJ databases">
        <authorList>
            <person name="de Groot N.N."/>
        </authorList>
    </citation>
    <scope>NUCLEOTIDE SEQUENCE [LARGE SCALE GENOMIC DNA]</scope>
    <source>
        <strain evidence="1 2">DSM 7343</strain>
    </source>
</reference>
<dbReference type="InterPro" id="IPR025449">
    <property type="entry name" value="JetB"/>
</dbReference>
<dbReference type="STRING" id="37625.SAMN05660420_01470"/>
<sequence>MDRRNNISHAIVALMKGVVYKDKHPRHWITILGSFAAVNSHFVYVGLELFLDEAEGFAFLKQIPNEDDPDPLPRLIPKRPLGFQTSLICVLLRKRLAEHDASTSEPRLIMTEEEVFDMVKAFIPEKTNEAKLHDEIRRNIAKVAEMGFLDELKKAEETTYEVRRIIKAAFNADALADLDNLLEGYRNYAAATA</sequence>
<evidence type="ECO:0008006" key="3">
    <source>
        <dbReference type="Google" id="ProtNLM"/>
    </source>
</evidence>
<dbReference type="OrthoDB" id="5295172at2"/>
<dbReference type="AlphaFoldDB" id="A0A1H3Z0H3"/>
<protein>
    <recommendedName>
        <fullName evidence="3">DUF4194 domain-containing protein</fullName>
    </recommendedName>
</protein>
<evidence type="ECO:0000313" key="1">
    <source>
        <dbReference type="EMBL" id="SEA17197.1"/>
    </source>
</evidence>
<proteinExistence type="predicted"/>
<dbReference type="Pfam" id="PF13835">
    <property type="entry name" value="DUF4194"/>
    <property type="match status" value="1"/>
</dbReference>
<dbReference type="EMBL" id="FNQN01000003">
    <property type="protein sequence ID" value="SEA17197.1"/>
    <property type="molecule type" value="Genomic_DNA"/>
</dbReference>
<name>A0A1H3Z0H3_9BACT</name>
<evidence type="ECO:0000313" key="2">
    <source>
        <dbReference type="Proteomes" id="UP000199409"/>
    </source>
</evidence>
<dbReference type="RefSeq" id="WP_092346227.1">
    <property type="nucleotide sequence ID" value="NZ_FNQN01000003.1"/>
</dbReference>
<dbReference type="Proteomes" id="UP000199409">
    <property type="component" value="Unassembled WGS sequence"/>
</dbReference>
<gene>
    <name evidence="1" type="ORF">SAMN05660420_01470</name>
</gene>
<organism evidence="1 2">
    <name type="scientific">Desulfuromusa kysingii</name>
    <dbReference type="NCBI Taxonomy" id="37625"/>
    <lineage>
        <taxon>Bacteria</taxon>
        <taxon>Pseudomonadati</taxon>
        <taxon>Thermodesulfobacteriota</taxon>
        <taxon>Desulfuromonadia</taxon>
        <taxon>Desulfuromonadales</taxon>
        <taxon>Geopsychrobacteraceae</taxon>
        <taxon>Desulfuromusa</taxon>
    </lineage>
</organism>
<accession>A0A1H3Z0H3</accession>